<dbReference type="Pfam" id="PF01522">
    <property type="entry name" value="Polysacc_deac_1"/>
    <property type="match status" value="1"/>
</dbReference>
<evidence type="ECO:0000313" key="4">
    <source>
        <dbReference type="Proteomes" id="UP000284598"/>
    </source>
</evidence>
<dbReference type="GO" id="GO:0005975">
    <property type="term" value="P:carbohydrate metabolic process"/>
    <property type="evidence" value="ECO:0007669"/>
    <property type="project" value="InterPro"/>
</dbReference>
<dbReference type="InterPro" id="IPR002509">
    <property type="entry name" value="NODB_dom"/>
</dbReference>
<organism evidence="3 4">
    <name type="scientific">Eubacterium ventriosum</name>
    <dbReference type="NCBI Taxonomy" id="39496"/>
    <lineage>
        <taxon>Bacteria</taxon>
        <taxon>Bacillati</taxon>
        <taxon>Bacillota</taxon>
        <taxon>Clostridia</taxon>
        <taxon>Eubacteriales</taxon>
        <taxon>Eubacteriaceae</taxon>
        <taxon>Eubacterium</taxon>
    </lineage>
</organism>
<dbReference type="AlphaFoldDB" id="A0A413RVE3"/>
<evidence type="ECO:0000259" key="2">
    <source>
        <dbReference type="PROSITE" id="PS51677"/>
    </source>
</evidence>
<feature type="transmembrane region" description="Helical" evidence="1">
    <location>
        <begin position="16"/>
        <end position="32"/>
    </location>
</feature>
<dbReference type="PANTHER" id="PTHR10587:SF128">
    <property type="entry name" value="POLYSACCHARIDE DEACETYLASE PDAB-RELATED"/>
    <property type="match status" value="1"/>
</dbReference>
<comment type="caution">
    <text evidence="3">The sequence shown here is derived from an EMBL/GenBank/DDBJ whole genome shotgun (WGS) entry which is preliminary data.</text>
</comment>
<keyword evidence="1" id="KW-1133">Transmembrane helix</keyword>
<proteinExistence type="predicted"/>
<dbReference type="Proteomes" id="UP000284598">
    <property type="component" value="Unassembled WGS sequence"/>
</dbReference>
<dbReference type="PANTHER" id="PTHR10587">
    <property type="entry name" value="GLYCOSYL TRANSFERASE-RELATED"/>
    <property type="match status" value="1"/>
</dbReference>
<dbReference type="SUPFAM" id="SSF88713">
    <property type="entry name" value="Glycoside hydrolase/deacetylase"/>
    <property type="match status" value="1"/>
</dbReference>
<keyword evidence="1" id="KW-0472">Membrane</keyword>
<protein>
    <submittedName>
        <fullName evidence="3">Polysaccharide deacetylase family protein</fullName>
    </submittedName>
</protein>
<dbReference type="EMBL" id="QSFO01000016">
    <property type="protein sequence ID" value="RHA52342.1"/>
    <property type="molecule type" value="Genomic_DNA"/>
</dbReference>
<feature type="domain" description="NodB homology" evidence="2">
    <location>
        <begin position="63"/>
        <end position="242"/>
    </location>
</feature>
<name>A0A413RVE3_9FIRM</name>
<reference evidence="3 4" key="1">
    <citation type="submission" date="2018-08" db="EMBL/GenBank/DDBJ databases">
        <title>A genome reference for cultivated species of the human gut microbiota.</title>
        <authorList>
            <person name="Zou Y."/>
            <person name="Xue W."/>
            <person name="Luo G."/>
        </authorList>
    </citation>
    <scope>NUCLEOTIDE SEQUENCE [LARGE SCALE GENOMIC DNA]</scope>
    <source>
        <strain evidence="3 4">AM43-2</strain>
    </source>
</reference>
<keyword evidence="1" id="KW-0812">Transmembrane</keyword>
<evidence type="ECO:0000256" key="1">
    <source>
        <dbReference type="SAM" id="Phobius"/>
    </source>
</evidence>
<dbReference type="InterPro" id="IPR050248">
    <property type="entry name" value="Polysacc_deacetylase_ArnD"/>
</dbReference>
<accession>A0A413RVE3</accession>
<dbReference type="PROSITE" id="PS51677">
    <property type="entry name" value="NODB"/>
    <property type="match status" value="1"/>
</dbReference>
<gene>
    <name evidence="3" type="ORF">DW929_11285</name>
</gene>
<dbReference type="Gene3D" id="3.20.20.370">
    <property type="entry name" value="Glycoside hydrolase/deacetylase"/>
    <property type="match status" value="1"/>
</dbReference>
<dbReference type="GO" id="GO:0016810">
    <property type="term" value="F:hydrolase activity, acting on carbon-nitrogen (but not peptide) bonds"/>
    <property type="evidence" value="ECO:0007669"/>
    <property type="project" value="InterPro"/>
</dbReference>
<evidence type="ECO:0000313" key="3">
    <source>
        <dbReference type="EMBL" id="RHA52342.1"/>
    </source>
</evidence>
<dbReference type="CDD" id="cd10917">
    <property type="entry name" value="CE4_NodB_like_6s_7s"/>
    <property type="match status" value="1"/>
</dbReference>
<sequence length="266" mass="30154">MLMSSSERIPLMKRSIFWLVILIMIAGATYIYEKDLFSNGLEAITVSTNGKKLPIYRVNTDKPMVALSFDAAWGNEDTQKILDILKKYKINVTFFMTGGWVESYPDDVKAIKAAGHDLGNHSEHHKHMPQLNNSSICDELNSVTEKVEKLTNTKMCLFRPPYGDYNNALIEQAKNCGYYTIQWDVDSLDWKNYGVEPIVNTVLNHKSLRNGSIILMHNGAKYTAQALPKVIEGLQEKGFQIVPISKLIYKDNYHMEPDGSQVKDGE</sequence>
<dbReference type="InterPro" id="IPR011330">
    <property type="entry name" value="Glyco_hydro/deAcase_b/a-brl"/>
</dbReference>
<dbReference type="GO" id="GO:0016020">
    <property type="term" value="C:membrane"/>
    <property type="evidence" value="ECO:0007669"/>
    <property type="project" value="TreeGrafter"/>
</dbReference>